<dbReference type="AlphaFoldDB" id="A0A9D7SFX5"/>
<gene>
    <name evidence="2" type="ORF">IPP58_10615</name>
</gene>
<evidence type="ECO:0000259" key="1">
    <source>
        <dbReference type="Pfam" id="PF01047"/>
    </source>
</evidence>
<organism evidence="2 3">
    <name type="scientific">Candidatus Geothrix skivensis</name>
    <dbReference type="NCBI Taxonomy" id="2954439"/>
    <lineage>
        <taxon>Bacteria</taxon>
        <taxon>Pseudomonadati</taxon>
        <taxon>Acidobacteriota</taxon>
        <taxon>Holophagae</taxon>
        <taxon>Holophagales</taxon>
        <taxon>Holophagaceae</taxon>
        <taxon>Geothrix</taxon>
    </lineage>
</organism>
<name>A0A9D7SFX5_9BACT</name>
<evidence type="ECO:0000313" key="2">
    <source>
        <dbReference type="EMBL" id="MBK9796929.1"/>
    </source>
</evidence>
<sequence>MKRPLSRKSPSRAPTTPWTFLSNHAHVLICLAQEPTLRIQDLADRVGITYRAVQRILDELEAEGYLSRSRRQDDARSNEYRVNLDLPLRHPIEQHQRIAALLALGKVR</sequence>
<dbReference type="InterPro" id="IPR000835">
    <property type="entry name" value="HTH_MarR-typ"/>
</dbReference>
<dbReference type="InterPro" id="IPR036390">
    <property type="entry name" value="WH_DNA-bd_sf"/>
</dbReference>
<comment type="caution">
    <text evidence="2">The sequence shown here is derived from an EMBL/GenBank/DDBJ whole genome shotgun (WGS) entry which is preliminary data.</text>
</comment>
<dbReference type="Proteomes" id="UP000886657">
    <property type="component" value="Unassembled WGS sequence"/>
</dbReference>
<evidence type="ECO:0000313" key="3">
    <source>
        <dbReference type="Proteomes" id="UP000886657"/>
    </source>
</evidence>
<proteinExistence type="predicted"/>
<dbReference type="EMBL" id="JADKIO010000008">
    <property type="protein sequence ID" value="MBK9796929.1"/>
    <property type="molecule type" value="Genomic_DNA"/>
</dbReference>
<protein>
    <submittedName>
        <fullName evidence="2">MarR family transcriptional regulator</fullName>
    </submittedName>
</protein>
<dbReference type="Gene3D" id="1.10.10.10">
    <property type="entry name" value="Winged helix-like DNA-binding domain superfamily/Winged helix DNA-binding domain"/>
    <property type="match status" value="1"/>
</dbReference>
<dbReference type="GO" id="GO:0003700">
    <property type="term" value="F:DNA-binding transcription factor activity"/>
    <property type="evidence" value="ECO:0007669"/>
    <property type="project" value="InterPro"/>
</dbReference>
<accession>A0A9D7SFX5</accession>
<dbReference type="InterPro" id="IPR036388">
    <property type="entry name" value="WH-like_DNA-bd_sf"/>
</dbReference>
<reference evidence="2" key="1">
    <citation type="submission" date="2020-10" db="EMBL/GenBank/DDBJ databases">
        <title>Connecting structure to function with the recovery of over 1000 high-quality activated sludge metagenome-assembled genomes encoding full-length rRNA genes using long-read sequencing.</title>
        <authorList>
            <person name="Singleton C.M."/>
            <person name="Petriglieri F."/>
            <person name="Kristensen J.M."/>
            <person name="Kirkegaard R.H."/>
            <person name="Michaelsen T.Y."/>
            <person name="Andersen M.H."/>
            <person name="Karst S.M."/>
            <person name="Dueholm M.S."/>
            <person name="Nielsen P.H."/>
            <person name="Albertsen M."/>
        </authorList>
    </citation>
    <scope>NUCLEOTIDE SEQUENCE</scope>
    <source>
        <strain evidence="2">Skiv_18-Q3-R9-52_MAXAC.067</strain>
    </source>
</reference>
<dbReference type="Pfam" id="PF01047">
    <property type="entry name" value="MarR"/>
    <property type="match status" value="1"/>
</dbReference>
<feature type="domain" description="HTH marR-type" evidence="1">
    <location>
        <begin position="24"/>
        <end position="77"/>
    </location>
</feature>
<dbReference type="SUPFAM" id="SSF46785">
    <property type="entry name" value="Winged helix' DNA-binding domain"/>
    <property type="match status" value="1"/>
</dbReference>